<evidence type="ECO:0000313" key="3">
    <source>
        <dbReference type="Proteomes" id="UP001627154"/>
    </source>
</evidence>
<accession>A0ABD2WCC1</accession>
<dbReference type="Proteomes" id="UP001627154">
    <property type="component" value="Unassembled WGS sequence"/>
</dbReference>
<feature type="transmembrane region" description="Helical" evidence="1">
    <location>
        <begin position="6"/>
        <end position="26"/>
    </location>
</feature>
<sequence>MTTFGIFNAVVIALNGLIFSIILGSVSPAVPTSGTQLSYAPENNKIEIVYTRIISKEKMISRFFSFDKMNANKSSINAEGIASKVGTWLTYPTYLGHLATIFPLSKDQGYLLMEVSYIYSMDSLMTVALIQPNGQRQNLTHIKSVKYPVVSLDNGLVGICAQDMLNDTTMKCTQFKLGDKEINWFSVSSVERIRKYLVKIGLDGKFKQFVDRSPKCNSSDYSSDKIFKDDRGRYCLSTACIAWTEDQYNYLQFFSNCFGPEAFKNIS</sequence>
<gene>
    <name evidence="2" type="ORF">TKK_014776</name>
</gene>
<organism evidence="2 3">
    <name type="scientific">Trichogramma kaykai</name>
    <dbReference type="NCBI Taxonomy" id="54128"/>
    <lineage>
        <taxon>Eukaryota</taxon>
        <taxon>Metazoa</taxon>
        <taxon>Ecdysozoa</taxon>
        <taxon>Arthropoda</taxon>
        <taxon>Hexapoda</taxon>
        <taxon>Insecta</taxon>
        <taxon>Pterygota</taxon>
        <taxon>Neoptera</taxon>
        <taxon>Endopterygota</taxon>
        <taxon>Hymenoptera</taxon>
        <taxon>Apocrita</taxon>
        <taxon>Proctotrupomorpha</taxon>
        <taxon>Chalcidoidea</taxon>
        <taxon>Trichogrammatidae</taxon>
        <taxon>Trichogramma</taxon>
    </lineage>
</organism>
<evidence type="ECO:0000313" key="2">
    <source>
        <dbReference type="EMBL" id="KAL3390330.1"/>
    </source>
</evidence>
<keyword evidence="1" id="KW-0472">Membrane</keyword>
<keyword evidence="3" id="KW-1185">Reference proteome</keyword>
<comment type="caution">
    <text evidence="2">The sequence shown here is derived from an EMBL/GenBank/DDBJ whole genome shotgun (WGS) entry which is preliminary data.</text>
</comment>
<dbReference type="EMBL" id="JBJJXI010000119">
    <property type="protein sequence ID" value="KAL3390330.1"/>
    <property type="molecule type" value="Genomic_DNA"/>
</dbReference>
<proteinExistence type="predicted"/>
<evidence type="ECO:0000256" key="1">
    <source>
        <dbReference type="SAM" id="Phobius"/>
    </source>
</evidence>
<name>A0ABD2WCC1_9HYME</name>
<protein>
    <submittedName>
        <fullName evidence="2">Uncharacterized protein</fullName>
    </submittedName>
</protein>
<keyword evidence="1" id="KW-0812">Transmembrane</keyword>
<dbReference type="AlphaFoldDB" id="A0ABD2WCC1"/>
<keyword evidence="1" id="KW-1133">Transmembrane helix</keyword>
<reference evidence="2 3" key="1">
    <citation type="journal article" date="2024" name="bioRxiv">
        <title>A reference genome for Trichogramma kaykai: A tiny desert-dwelling parasitoid wasp with competing sex-ratio distorters.</title>
        <authorList>
            <person name="Culotta J."/>
            <person name="Lindsey A.R."/>
        </authorList>
    </citation>
    <scope>NUCLEOTIDE SEQUENCE [LARGE SCALE GENOMIC DNA]</scope>
    <source>
        <strain evidence="2 3">KSX58</strain>
    </source>
</reference>